<name>A0ABN9X3P5_9DINO</name>
<dbReference type="EMBL" id="CAUYUJ010019820">
    <property type="protein sequence ID" value="CAK0893880.1"/>
    <property type="molecule type" value="Genomic_DNA"/>
</dbReference>
<dbReference type="PANTHER" id="PTHR43173">
    <property type="entry name" value="ABC1 FAMILY PROTEIN"/>
    <property type="match status" value="1"/>
</dbReference>
<proteinExistence type="predicted"/>
<dbReference type="InterPro" id="IPR051130">
    <property type="entry name" value="Mito_struct-func_regulator"/>
</dbReference>
<dbReference type="InterPro" id="IPR012338">
    <property type="entry name" value="Beta-lactam/transpept-like"/>
</dbReference>
<dbReference type="Gene3D" id="3.40.710.10">
    <property type="entry name" value="DD-peptidase/beta-lactamase superfamily"/>
    <property type="match status" value="1"/>
</dbReference>
<accession>A0ABN9X3P5</accession>
<dbReference type="SUPFAM" id="SSF56601">
    <property type="entry name" value="beta-lactamase/transpeptidase-like"/>
    <property type="match status" value="1"/>
</dbReference>
<reference evidence="1" key="1">
    <citation type="submission" date="2023-10" db="EMBL/GenBank/DDBJ databases">
        <authorList>
            <person name="Chen Y."/>
            <person name="Shah S."/>
            <person name="Dougan E. K."/>
            <person name="Thang M."/>
            <person name="Chan C."/>
        </authorList>
    </citation>
    <scope>NUCLEOTIDE SEQUENCE [LARGE SCALE GENOMIC DNA]</scope>
</reference>
<gene>
    <name evidence="1" type="ORF">PCOR1329_LOCUS73089</name>
</gene>
<sequence>GNVLCQLRRASAGAPPSALPVLLDFGNCIHLEEAKRLAWCRLILALCEASVTRAMEALEQLGLETNQSKAHPERDVEFMMYFFRSTGSREHQKNGQKEFWDKRRAQREADMAELGATTKAEKKKAKAQVRRFPKSLPEDYLLIVRMISLVRGLCTQLDVELPLLEIFEHHARRALLSRCPPAERARCLLPPAAPPGRAFPAAEHHQLISRLRAALARCCAERPGLGAQVCVCVGDVCVLDECGGVLSPVDPRPMARDTPIPLAELSRLPLLLALEAQVRAGRASYGATLAALLGGGLARGGAGLVELRHALAHRALQAPPGAGRAALALVSAADLQDPGATCAKVLGALAAAPLGEDEAAFLPLGAGCAAAAALRGASGGGPGHWVQQLPGLAGFGPK</sequence>
<dbReference type="PANTHER" id="PTHR43173:SF3">
    <property type="entry name" value="ABC1 FAMILY PROTEIN"/>
    <property type="match status" value="1"/>
</dbReference>
<organism evidence="1 2">
    <name type="scientific">Prorocentrum cordatum</name>
    <dbReference type="NCBI Taxonomy" id="2364126"/>
    <lineage>
        <taxon>Eukaryota</taxon>
        <taxon>Sar</taxon>
        <taxon>Alveolata</taxon>
        <taxon>Dinophyceae</taxon>
        <taxon>Prorocentrales</taxon>
        <taxon>Prorocentraceae</taxon>
        <taxon>Prorocentrum</taxon>
    </lineage>
</organism>
<keyword evidence="2" id="KW-1185">Reference proteome</keyword>
<feature type="non-terminal residue" evidence="1">
    <location>
        <position position="398"/>
    </location>
</feature>
<dbReference type="Proteomes" id="UP001189429">
    <property type="component" value="Unassembled WGS sequence"/>
</dbReference>
<feature type="non-terminal residue" evidence="1">
    <location>
        <position position="1"/>
    </location>
</feature>
<evidence type="ECO:0000313" key="1">
    <source>
        <dbReference type="EMBL" id="CAK0893880.1"/>
    </source>
</evidence>
<evidence type="ECO:0000313" key="2">
    <source>
        <dbReference type="Proteomes" id="UP001189429"/>
    </source>
</evidence>
<comment type="caution">
    <text evidence="1">The sequence shown here is derived from an EMBL/GenBank/DDBJ whole genome shotgun (WGS) entry which is preliminary data.</text>
</comment>
<protein>
    <submittedName>
        <fullName evidence="1">Uncharacterized protein</fullName>
    </submittedName>
</protein>